<dbReference type="AlphaFoldDB" id="A0A1D9FZH9"/>
<feature type="transmembrane region" description="Helical" evidence="1">
    <location>
        <begin position="6"/>
        <end position="27"/>
    </location>
</feature>
<gene>
    <name evidence="2" type="ORF">BJP36_13195</name>
</gene>
<dbReference type="EMBL" id="CP017708">
    <property type="protein sequence ID" value="AOY80731.1"/>
    <property type="molecule type" value="Genomic_DNA"/>
</dbReference>
<dbReference type="Proteomes" id="UP000176944">
    <property type="component" value="Chromosome"/>
</dbReference>
<protein>
    <submittedName>
        <fullName evidence="2">DUF2834 domain-containing protein</fullName>
    </submittedName>
</protein>
<keyword evidence="1" id="KW-0812">Transmembrane</keyword>
<name>A0A1D9FZH9_MOOP1</name>
<accession>A0A1D9FZH9</accession>
<proteinExistence type="predicted"/>
<sequence length="135" mass="15234">MLWNRIRQVIYAALTAIGFVWTNYYLVQFTIATKGELTLANFLNFDIVLFVKQVYANPASSFIGIDVSVAALCAIVLIVAEGRRLKMRLWGLYIVAIFLVSFGFGFPLFLLMRERKQMEVLGLAGDTQEENTSPT</sequence>
<feature type="transmembrane region" description="Helical" evidence="1">
    <location>
        <begin position="92"/>
        <end position="112"/>
    </location>
</feature>
<evidence type="ECO:0000313" key="3">
    <source>
        <dbReference type="Proteomes" id="UP000176944"/>
    </source>
</evidence>
<keyword evidence="1" id="KW-0472">Membrane</keyword>
<evidence type="ECO:0000313" key="2">
    <source>
        <dbReference type="EMBL" id="AOY80731.1"/>
    </source>
</evidence>
<dbReference type="Pfam" id="PF11196">
    <property type="entry name" value="DUF2834"/>
    <property type="match status" value="1"/>
</dbReference>
<feature type="transmembrane region" description="Helical" evidence="1">
    <location>
        <begin position="62"/>
        <end position="80"/>
    </location>
</feature>
<reference evidence="3" key="1">
    <citation type="submission" date="2016-10" db="EMBL/GenBank/DDBJ databases">
        <title>Comparative genomics uncovers the prolific and rare metabolic potential of the cyanobacterial genus Moorea.</title>
        <authorList>
            <person name="Leao T."/>
            <person name="Castelao G."/>
            <person name="Korobeynikov A."/>
            <person name="Monroe E.A."/>
            <person name="Podell S."/>
            <person name="Glukhov E."/>
            <person name="Allen E."/>
            <person name="Gerwick W.H."/>
            <person name="Gerwick L."/>
        </authorList>
    </citation>
    <scope>NUCLEOTIDE SEQUENCE [LARGE SCALE GENOMIC DNA]</scope>
    <source>
        <strain evidence="3">JHB</strain>
    </source>
</reference>
<evidence type="ECO:0000256" key="1">
    <source>
        <dbReference type="SAM" id="Phobius"/>
    </source>
</evidence>
<dbReference type="InterPro" id="IPR021362">
    <property type="entry name" value="DUF2834"/>
</dbReference>
<organism evidence="2 3">
    <name type="scientific">Moorena producens (strain JHB)</name>
    <dbReference type="NCBI Taxonomy" id="1454205"/>
    <lineage>
        <taxon>Bacteria</taxon>
        <taxon>Bacillati</taxon>
        <taxon>Cyanobacteriota</taxon>
        <taxon>Cyanophyceae</taxon>
        <taxon>Coleofasciculales</taxon>
        <taxon>Coleofasciculaceae</taxon>
        <taxon>Moorena</taxon>
    </lineage>
</organism>
<keyword evidence="1" id="KW-1133">Transmembrane helix</keyword>